<dbReference type="EMBL" id="JAEAOA010000298">
    <property type="protein sequence ID" value="KAK3602540.1"/>
    <property type="molecule type" value="Genomic_DNA"/>
</dbReference>
<keyword evidence="3" id="KW-1185">Reference proteome</keyword>
<feature type="compositionally biased region" description="Low complexity" evidence="1">
    <location>
        <begin position="36"/>
        <end position="47"/>
    </location>
</feature>
<evidence type="ECO:0000313" key="2">
    <source>
        <dbReference type="EMBL" id="KAK3602540.1"/>
    </source>
</evidence>
<reference evidence="2" key="2">
    <citation type="journal article" date="2021" name="Genome Biol. Evol.">
        <title>Developing a high-quality reference genome for a parasitic bivalve with doubly uniparental inheritance (Bivalvia: Unionida).</title>
        <authorList>
            <person name="Smith C.H."/>
        </authorList>
    </citation>
    <scope>NUCLEOTIDE SEQUENCE</scope>
    <source>
        <strain evidence="2">CHS0354</strain>
        <tissue evidence="2">Mantle</tissue>
    </source>
</reference>
<dbReference type="Proteomes" id="UP001195483">
    <property type="component" value="Unassembled WGS sequence"/>
</dbReference>
<reference evidence="2" key="1">
    <citation type="journal article" date="2021" name="Genome Biol. Evol.">
        <title>A High-Quality Reference Genome for a Parasitic Bivalve with Doubly Uniparental Inheritance (Bivalvia: Unionida).</title>
        <authorList>
            <person name="Smith C.H."/>
        </authorList>
    </citation>
    <scope>NUCLEOTIDE SEQUENCE</scope>
    <source>
        <strain evidence="2">CHS0354</strain>
    </source>
</reference>
<sequence>MEIGIRIQTNRVDVKHFFIPVNSSVQSTEAGRHGNHGQAAHQHAGRGLSTELAPVPIRHKQMVVNTVLEMLCNIVNVKLVLAQSTVVGRHTDHGRLAAPAVVLA</sequence>
<gene>
    <name evidence="2" type="ORF">CHS0354_003792</name>
</gene>
<comment type="caution">
    <text evidence="2">The sequence shown here is derived from an EMBL/GenBank/DDBJ whole genome shotgun (WGS) entry which is preliminary data.</text>
</comment>
<feature type="region of interest" description="Disordered" evidence="1">
    <location>
        <begin position="27"/>
        <end position="47"/>
    </location>
</feature>
<proteinExistence type="predicted"/>
<accession>A0AAE0T2C1</accession>
<evidence type="ECO:0000256" key="1">
    <source>
        <dbReference type="SAM" id="MobiDB-lite"/>
    </source>
</evidence>
<evidence type="ECO:0000313" key="3">
    <source>
        <dbReference type="Proteomes" id="UP001195483"/>
    </source>
</evidence>
<dbReference type="AlphaFoldDB" id="A0AAE0T2C1"/>
<reference evidence="2" key="3">
    <citation type="submission" date="2023-05" db="EMBL/GenBank/DDBJ databases">
        <authorList>
            <person name="Smith C.H."/>
        </authorList>
    </citation>
    <scope>NUCLEOTIDE SEQUENCE</scope>
    <source>
        <strain evidence="2">CHS0354</strain>
        <tissue evidence="2">Mantle</tissue>
    </source>
</reference>
<organism evidence="2 3">
    <name type="scientific">Potamilus streckersoni</name>
    <dbReference type="NCBI Taxonomy" id="2493646"/>
    <lineage>
        <taxon>Eukaryota</taxon>
        <taxon>Metazoa</taxon>
        <taxon>Spiralia</taxon>
        <taxon>Lophotrochozoa</taxon>
        <taxon>Mollusca</taxon>
        <taxon>Bivalvia</taxon>
        <taxon>Autobranchia</taxon>
        <taxon>Heteroconchia</taxon>
        <taxon>Palaeoheterodonta</taxon>
        <taxon>Unionida</taxon>
        <taxon>Unionoidea</taxon>
        <taxon>Unionidae</taxon>
        <taxon>Ambleminae</taxon>
        <taxon>Lampsilini</taxon>
        <taxon>Potamilus</taxon>
    </lineage>
</organism>
<protein>
    <submittedName>
        <fullName evidence="2">Uncharacterized protein</fullName>
    </submittedName>
</protein>
<name>A0AAE0T2C1_9BIVA</name>